<sequence>MSDQLNIEAELNWHTPVPAAHPAAALLTAEAVRSHCAQIMALAEQGTAAYFTWHPEQLDITAAYVVDTIIQRYPTLQVPYHSRWRHYEVGGIDRWAQLSANSIWQSAERARTRIDLVISSVLLDAGAGPDWRYVDHPHEMILARSEGLGVASLTLFASGALSADSTQPLRADASALAQLDPLTLAQVFQVDNDNPLVGLSGRTQLLQRLGTVVAATPAVFGSPARLGNLYDYLAAHAVGNQIDAAFVLETLLRALGPVWPGRISLDGVSLGDCWRHSGTRDGLLPFHKLSQWLTYSLLEPLEESGLKVVGLDQLTGLPEYRNGGLLLDFGLLEPRNPEFFIDSMMVDDPAVVEWRALTVIALDHLADAVRAKLGLDAAAFPLARILEGGTWAAGRRIAAERRPGGAPPVQIASDGTVF</sequence>
<dbReference type="InterPro" id="IPR012469">
    <property type="entry name" value="DUF1688"/>
</dbReference>
<protein>
    <submittedName>
        <fullName evidence="1">Possible pyrimidine-degrading protein DUF1688</fullName>
    </submittedName>
</protein>
<organism evidence="1 2">
    <name type="scientific">Sulfuriferula multivorans</name>
    <dbReference type="NCBI Taxonomy" id="1559896"/>
    <lineage>
        <taxon>Bacteria</taxon>
        <taxon>Pseudomonadati</taxon>
        <taxon>Pseudomonadota</taxon>
        <taxon>Betaproteobacteria</taxon>
        <taxon>Nitrosomonadales</taxon>
        <taxon>Sulfuricellaceae</taxon>
        <taxon>Sulfuriferula</taxon>
    </lineage>
</organism>
<dbReference type="RefSeq" id="WP_124705329.1">
    <property type="nucleotide sequence ID" value="NZ_BGOW01000020.1"/>
</dbReference>
<dbReference type="EMBL" id="BGOW01000020">
    <property type="protein sequence ID" value="GBL46551.1"/>
    <property type="molecule type" value="Genomic_DNA"/>
</dbReference>
<dbReference type="OrthoDB" id="9779699at2"/>
<comment type="caution">
    <text evidence="1">The sequence shown here is derived from an EMBL/GenBank/DDBJ whole genome shotgun (WGS) entry which is preliminary data.</text>
</comment>
<dbReference type="AlphaFoldDB" id="A0A401JFY8"/>
<keyword evidence="2" id="KW-1185">Reference proteome</keyword>
<evidence type="ECO:0000313" key="1">
    <source>
        <dbReference type="EMBL" id="GBL46551.1"/>
    </source>
</evidence>
<dbReference type="Pfam" id="PF07958">
    <property type="entry name" value="DUF1688"/>
    <property type="match status" value="1"/>
</dbReference>
<gene>
    <name evidence="1" type="ORF">SFMTTN_2366</name>
</gene>
<dbReference type="Proteomes" id="UP000286806">
    <property type="component" value="Unassembled WGS sequence"/>
</dbReference>
<name>A0A401JFY8_9PROT</name>
<accession>A0A401JFY8</accession>
<dbReference type="PANTHER" id="PTHR31687:SF3">
    <property type="entry name" value="PROTEIN URG3"/>
    <property type="match status" value="1"/>
</dbReference>
<evidence type="ECO:0000313" key="2">
    <source>
        <dbReference type="Proteomes" id="UP000286806"/>
    </source>
</evidence>
<proteinExistence type="predicted"/>
<dbReference type="PANTHER" id="PTHR31687">
    <property type="match status" value="1"/>
</dbReference>
<reference evidence="1 2" key="1">
    <citation type="journal article" date="2019" name="Front. Microbiol.">
        <title>Genomes of Neutrophilic Sulfur-Oxidizing Chemolithoautotrophs Representing 9 Proteobacterial Species From 8 Genera.</title>
        <authorList>
            <person name="Watanabe T."/>
            <person name="Kojima H."/>
            <person name="Umezawa K."/>
            <person name="Hori C."/>
            <person name="Takasuka T.E."/>
            <person name="Kato Y."/>
            <person name="Fukui M."/>
        </authorList>
    </citation>
    <scope>NUCLEOTIDE SEQUENCE [LARGE SCALE GENOMIC DNA]</scope>
    <source>
        <strain evidence="1 2">TTN</strain>
    </source>
</reference>